<dbReference type="Pfam" id="PF00701">
    <property type="entry name" value="DHDPS"/>
    <property type="match status" value="1"/>
</dbReference>
<evidence type="ECO:0000256" key="1">
    <source>
        <dbReference type="ARBA" id="ARBA00007592"/>
    </source>
</evidence>
<sequence>MRPLTADSLRGVWATLLLPLNADDSIDFARLESQVEVLGRSQLDGLYAHGTAGEFQTLTEDEFDRINELLAAAGRPFQIGASHPSAQVQLSRVRRAAALQPGAIQVIVPDWLPLNAHEVLDFLRRTADTAGDVPLVLYNPPHSKTTIGPRQLGELAAAVPTLIGLKTAGGDKAWFDEATRSRLAIFVPGHFLASMSLLGAHGSYSNVAALSPNGAVAYAADLDVERRVAEFFAAHVVPLQKAGLSNPALDKFLAAVGDWADVGPRVRWPMQSATAEQVEAARPVARSLLPELFGDSW</sequence>
<dbReference type="OrthoDB" id="9778880at2"/>
<protein>
    <submittedName>
        <fullName evidence="5">Dihydrodipicolinate synthase family protein</fullName>
    </submittedName>
</protein>
<reference evidence="5 6" key="1">
    <citation type="submission" date="2019-02" db="EMBL/GenBank/DDBJ databases">
        <title>Kribbella capetownensis sp. nov. and Kribbella speibonae sp. nov., isolated from soil.</title>
        <authorList>
            <person name="Curtis S.M."/>
            <person name="Norton I."/>
            <person name="Everest G.J."/>
            <person name="Meyers P.R."/>
        </authorList>
    </citation>
    <scope>NUCLEOTIDE SEQUENCE [LARGE SCALE GENOMIC DNA]</scope>
    <source>
        <strain evidence="5 6">KCTC 29219</strain>
    </source>
</reference>
<evidence type="ECO:0000256" key="3">
    <source>
        <dbReference type="PIRNR" id="PIRNR001365"/>
    </source>
</evidence>
<dbReference type="PIRSF" id="PIRSF001365">
    <property type="entry name" value="DHDPS"/>
    <property type="match status" value="1"/>
</dbReference>
<dbReference type="EMBL" id="SJJZ01000003">
    <property type="protein sequence ID" value="TCC05153.1"/>
    <property type="molecule type" value="Genomic_DNA"/>
</dbReference>
<dbReference type="GO" id="GO:0008840">
    <property type="term" value="F:4-hydroxy-tetrahydrodipicolinate synthase activity"/>
    <property type="evidence" value="ECO:0007669"/>
    <property type="project" value="TreeGrafter"/>
</dbReference>
<dbReference type="SUPFAM" id="SSF51569">
    <property type="entry name" value="Aldolase"/>
    <property type="match status" value="1"/>
</dbReference>
<dbReference type="Gene3D" id="3.20.20.70">
    <property type="entry name" value="Aldolase class I"/>
    <property type="match status" value="1"/>
</dbReference>
<accession>A0A4R0H5L7</accession>
<feature type="active site" description="Proton donor/acceptor" evidence="4">
    <location>
        <position position="138"/>
    </location>
</feature>
<dbReference type="InterPro" id="IPR013785">
    <property type="entry name" value="Aldolase_TIM"/>
</dbReference>
<organism evidence="5 6">
    <name type="scientific">Kribbella soli</name>
    <dbReference type="NCBI Taxonomy" id="1124743"/>
    <lineage>
        <taxon>Bacteria</taxon>
        <taxon>Bacillati</taxon>
        <taxon>Actinomycetota</taxon>
        <taxon>Actinomycetes</taxon>
        <taxon>Propionibacteriales</taxon>
        <taxon>Kribbellaceae</taxon>
        <taxon>Kribbella</taxon>
    </lineage>
</organism>
<comment type="similarity">
    <text evidence="1 3">Belongs to the DapA family.</text>
</comment>
<proteinExistence type="inferred from homology"/>
<dbReference type="CDD" id="cd00408">
    <property type="entry name" value="DHDPS-like"/>
    <property type="match status" value="1"/>
</dbReference>
<comment type="caution">
    <text evidence="5">The sequence shown here is derived from an EMBL/GenBank/DDBJ whole genome shotgun (WGS) entry which is preliminary data.</text>
</comment>
<evidence type="ECO:0000256" key="2">
    <source>
        <dbReference type="ARBA" id="ARBA00023239"/>
    </source>
</evidence>
<dbReference type="SMART" id="SM01130">
    <property type="entry name" value="DHDPS"/>
    <property type="match status" value="1"/>
</dbReference>
<evidence type="ECO:0000256" key="4">
    <source>
        <dbReference type="PIRSR" id="PIRSR001365-1"/>
    </source>
</evidence>
<evidence type="ECO:0000313" key="6">
    <source>
        <dbReference type="Proteomes" id="UP000292346"/>
    </source>
</evidence>
<name>A0A4R0H5L7_9ACTN</name>
<dbReference type="PANTHER" id="PTHR12128">
    <property type="entry name" value="DIHYDRODIPICOLINATE SYNTHASE"/>
    <property type="match status" value="1"/>
</dbReference>
<dbReference type="Proteomes" id="UP000292346">
    <property type="component" value="Unassembled WGS sequence"/>
</dbReference>
<keyword evidence="2 3" id="KW-0456">Lyase</keyword>
<dbReference type="AlphaFoldDB" id="A0A4R0H5L7"/>
<dbReference type="InterPro" id="IPR002220">
    <property type="entry name" value="DapA-like"/>
</dbReference>
<keyword evidence="6" id="KW-1185">Reference proteome</keyword>
<dbReference type="PANTHER" id="PTHR12128:SF66">
    <property type="entry name" value="4-HYDROXY-2-OXOGLUTARATE ALDOLASE, MITOCHONDRIAL"/>
    <property type="match status" value="1"/>
</dbReference>
<feature type="active site" description="Schiff-base intermediate with substrate" evidence="4">
    <location>
        <position position="166"/>
    </location>
</feature>
<gene>
    <name evidence="5" type="ORF">E0H45_24170</name>
</gene>
<evidence type="ECO:0000313" key="5">
    <source>
        <dbReference type="EMBL" id="TCC05153.1"/>
    </source>
</evidence>